<proteinExistence type="predicted"/>
<keyword evidence="3" id="KW-1185">Reference proteome</keyword>
<feature type="region of interest" description="Disordered" evidence="1">
    <location>
        <begin position="15"/>
        <end position="37"/>
    </location>
</feature>
<reference evidence="3" key="1">
    <citation type="submission" date="2016-10" db="EMBL/GenBank/DDBJ databases">
        <authorList>
            <person name="Varghese N."/>
            <person name="Submissions S."/>
        </authorList>
    </citation>
    <scope>NUCLEOTIDE SEQUENCE [LARGE SCALE GENOMIC DNA]</scope>
    <source>
        <strain evidence="3">CGMCC 4.3530</strain>
    </source>
</reference>
<name>A0A1H3U389_9PSEU</name>
<dbReference type="Proteomes" id="UP000199529">
    <property type="component" value="Unassembled WGS sequence"/>
</dbReference>
<dbReference type="AlphaFoldDB" id="A0A1H3U389"/>
<evidence type="ECO:0000313" key="2">
    <source>
        <dbReference type="EMBL" id="SDZ56808.1"/>
    </source>
</evidence>
<gene>
    <name evidence="2" type="ORF">SAMN05216215_11047</name>
</gene>
<dbReference type="EMBL" id="FNOK01000104">
    <property type="protein sequence ID" value="SDZ56808.1"/>
    <property type="molecule type" value="Genomic_DNA"/>
</dbReference>
<evidence type="ECO:0000313" key="3">
    <source>
        <dbReference type="Proteomes" id="UP000199529"/>
    </source>
</evidence>
<protein>
    <submittedName>
        <fullName evidence="2">Uncharacterized protein</fullName>
    </submittedName>
</protein>
<feature type="compositionally biased region" description="Basic and acidic residues" evidence="1">
    <location>
        <begin position="17"/>
        <end position="37"/>
    </location>
</feature>
<accession>A0A1H3U389</accession>
<organism evidence="2 3">
    <name type="scientific">Saccharopolyspora shandongensis</name>
    <dbReference type="NCBI Taxonomy" id="418495"/>
    <lineage>
        <taxon>Bacteria</taxon>
        <taxon>Bacillati</taxon>
        <taxon>Actinomycetota</taxon>
        <taxon>Actinomycetes</taxon>
        <taxon>Pseudonocardiales</taxon>
        <taxon>Pseudonocardiaceae</taxon>
        <taxon>Saccharopolyspora</taxon>
    </lineage>
</organism>
<sequence>MQEPVEDGCGSALEIGDELRGAHTDRGARFDTAKRTG</sequence>
<evidence type="ECO:0000256" key="1">
    <source>
        <dbReference type="SAM" id="MobiDB-lite"/>
    </source>
</evidence>